<dbReference type="InterPro" id="IPR016130">
    <property type="entry name" value="Tyr_Pase_AS"/>
</dbReference>
<dbReference type="PANTHER" id="PTHR46106">
    <property type="entry name" value="IA-2 PROTEIN TYROSINE PHOSPHATASE, ISOFORM C"/>
    <property type="match status" value="1"/>
</dbReference>
<dbReference type="InterPro" id="IPR000387">
    <property type="entry name" value="Tyr_Pase_dom"/>
</dbReference>
<evidence type="ECO:0000313" key="14">
    <source>
        <dbReference type="WBParaSite" id="SRDH1_63210.3"/>
    </source>
</evidence>
<protein>
    <recommendedName>
        <fullName evidence="15">Receptor-type tyrosine-protein phosphatase N2</fullName>
    </recommendedName>
</protein>
<dbReference type="GO" id="GO:0030659">
    <property type="term" value="C:cytoplasmic vesicle membrane"/>
    <property type="evidence" value="ECO:0007669"/>
    <property type="project" value="UniProtKB-SubCell"/>
</dbReference>
<keyword evidence="6" id="KW-0325">Glycoprotein</keyword>
<dbReference type="InterPro" id="IPR033522">
    <property type="entry name" value="IA-2/IA-2_beta"/>
</dbReference>
<dbReference type="Gene3D" id="3.90.190.10">
    <property type="entry name" value="Protein tyrosine phosphatase superfamily"/>
    <property type="match status" value="1"/>
</dbReference>
<evidence type="ECO:0000256" key="10">
    <source>
        <dbReference type="SAM" id="SignalP"/>
    </source>
</evidence>
<dbReference type="PRINTS" id="PR00700">
    <property type="entry name" value="PRTYPHPHTASE"/>
</dbReference>
<feature type="domain" description="Tyrosine-protein phosphatase" evidence="11">
    <location>
        <begin position="559"/>
        <end position="826"/>
    </location>
</feature>
<dbReference type="InterPro" id="IPR000242">
    <property type="entry name" value="PTP_cat"/>
</dbReference>
<accession>A0AA85FRU1</accession>
<dbReference type="PROSITE" id="PS50055">
    <property type="entry name" value="TYR_PHOSPHATASE_PTP"/>
    <property type="match status" value="1"/>
</dbReference>
<feature type="chain" id="PRO_5041705014" description="Receptor-type tyrosine-protein phosphatase N2" evidence="10">
    <location>
        <begin position="24"/>
        <end position="835"/>
    </location>
</feature>
<evidence type="ECO:0000259" key="12">
    <source>
        <dbReference type="PROSITE" id="PS50056"/>
    </source>
</evidence>
<dbReference type="SMART" id="SM00194">
    <property type="entry name" value="PTPc"/>
    <property type="match status" value="1"/>
</dbReference>
<evidence type="ECO:0000259" key="11">
    <source>
        <dbReference type="PROSITE" id="PS50055"/>
    </source>
</evidence>
<evidence type="ECO:0000256" key="7">
    <source>
        <dbReference type="ARBA" id="ARBA00023329"/>
    </source>
</evidence>
<evidence type="ECO:0000256" key="9">
    <source>
        <dbReference type="SAM" id="Phobius"/>
    </source>
</evidence>
<dbReference type="Proteomes" id="UP000050792">
    <property type="component" value="Unassembled WGS sequence"/>
</dbReference>
<dbReference type="AlphaFoldDB" id="A0AA85FRU1"/>
<feature type="transmembrane region" description="Helical" evidence="9">
    <location>
        <begin position="456"/>
        <end position="479"/>
    </location>
</feature>
<evidence type="ECO:0000256" key="2">
    <source>
        <dbReference type="ARBA" id="ARBA00022692"/>
    </source>
</evidence>
<evidence type="ECO:0000256" key="1">
    <source>
        <dbReference type="ARBA" id="ARBA00004358"/>
    </source>
</evidence>
<name>A0AA85FRU1_9TREM</name>
<reference evidence="14" key="2">
    <citation type="submission" date="2023-11" db="UniProtKB">
        <authorList>
            <consortium name="WormBaseParasite"/>
        </authorList>
    </citation>
    <scope>IDENTIFICATION</scope>
</reference>
<dbReference type="SMART" id="SM00404">
    <property type="entry name" value="PTPc_motif"/>
    <property type="match status" value="1"/>
</dbReference>
<feature type="domain" description="Tyrosine specific protein phosphatases" evidence="12">
    <location>
        <begin position="745"/>
        <end position="817"/>
    </location>
</feature>
<keyword evidence="7" id="KW-0968">Cytoplasmic vesicle</keyword>
<dbReference type="PROSITE" id="PS00383">
    <property type="entry name" value="TYR_PHOSPHATASE_1"/>
    <property type="match status" value="1"/>
</dbReference>
<proteinExistence type="predicted"/>
<feature type="region of interest" description="Disordered" evidence="8">
    <location>
        <begin position="416"/>
        <end position="440"/>
    </location>
</feature>
<dbReference type="GO" id="GO:0004725">
    <property type="term" value="F:protein tyrosine phosphatase activity"/>
    <property type="evidence" value="ECO:0007669"/>
    <property type="project" value="InterPro"/>
</dbReference>
<dbReference type="PROSITE" id="PS50056">
    <property type="entry name" value="TYR_PHOSPHATASE_2"/>
    <property type="match status" value="1"/>
</dbReference>
<feature type="region of interest" description="Disordered" evidence="8">
    <location>
        <begin position="490"/>
        <end position="531"/>
    </location>
</feature>
<dbReference type="WBParaSite" id="SRDH1_63210.3">
    <property type="protein sequence ID" value="SRDH1_63210.3"/>
    <property type="gene ID" value="SRDH1_63210"/>
</dbReference>
<dbReference type="GO" id="GO:0051046">
    <property type="term" value="P:regulation of secretion"/>
    <property type="evidence" value="ECO:0007669"/>
    <property type="project" value="TreeGrafter"/>
</dbReference>
<dbReference type="Pfam" id="PF00102">
    <property type="entry name" value="Y_phosphatase"/>
    <property type="match status" value="1"/>
</dbReference>
<dbReference type="GO" id="GO:0030141">
    <property type="term" value="C:secretory granule"/>
    <property type="evidence" value="ECO:0007669"/>
    <property type="project" value="InterPro"/>
</dbReference>
<feature type="signal peptide" evidence="10">
    <location>
        <begin position="1"/>
        <end position="23"/>
    </location>
</feature>
<dbReference type="SUPFAM" id="SSF52799">
    <property type="entry name" value="(Phosphotyrosine protein) phosphatases II"/>
    <property type="match status" value="1"/>
</dbReference>
<evidence type="ECO:0008006" key="15">
    <source>
        <dbReference type="Google" id="ProtNLM"/>
    </source>
</evidence>
<evidence type="ECO:0000256" key="5">
    <source>
        <dbReference type="ARBA" id="ARBA00023136"/>
    </source>
</evidence>
<evidence type="ECO:0000313" key="13">
    <source>
        <dbReference type="Proteomes" id="UP000050792"/>
    </source>
</evidence>
<keyword evidence="13" id="KW-1185">Reference proteome</keyword>
<feature type="compositionally biased region" description="Polar residues" evidence="8">
    <location>
        <begin position="416"/>
        <end position="433"/>
    </location>
</feature>
<dbReference type="InterPro" id="IPR003595">
    <property type="entry name" value="Tyr_Pase_cat"/>
</dbReference>
<reference evidence="13" key="1">
    <citation type="submission" date="2022-06" db="EMBL/GenBank/DDBJ databases">
        <authorList>
            <person name="Berger JAMES D."/>
            <person name="Berger JAMES D."/>
        </authorList>
    </citation>
    <scope>NUCLEOTIDE SEQUENCE [LARGE SCALE GENOMIC DNA]</scope>
</reference>
<evidence type="ECO:0000256" key="3">
    <source>
        <dbReference type="ARBA" id="ARBA00022729"/>
    </source>
</evidence>
<keyword evidence="2 9" id="KW-0812">Transmembrane</keyword>
<sequence>MHCLRIWSIIIPIVMIVVRHNTGFSSRDVLLNGGYIGKQKFKKSISHMFFKGCLYQEVCLTGEICHNDSLFGRCVPDNVQDHLFDARYSQMYKLKSLPLFNKPQKYNWADTTLQCLLRAMILEYESHSIFVDPKSFCLYQYDMEDGDNIDGQFHSQYVKRDVRKNRGYPNFMLSNPLKTIKPYYFPENSYEHINNDNDYNRWTDNPINKGMNAEMKNNEELDHFSKNIQQMLRLSGNYENNENIEFNGEQELANRLTDDSNKDNGDMADKLNQDYLLSGKYMQEPLLGETLPSESQAQQQEETIIPSKSVTRLRAQKVGSGSYKPLERRWIWVKFLNGPITNQEAQLILLKISHDLKLTSPISFFFFDKSRRVLYFHVPSSAGVSADTIVDALNTKMNSIDGYSIEDVGFGRGAVNTVNTHSSTNAPTESPQPSLLHRSLDDESLKKTGQVKWEKYTMTIVLCSTILTAVVLLTAIYIVQICRTKRKSKSESNEKLSCQSDDSPHLERKKLSHNNNLSGSQQSSVSSWSSEPIPCSIDVPTGHIILSYMEKHLQDRNQLTEDWNSIDKYVSEESILYEEGKNPKNQSKNRGCAPIPYEQSRVKLRSGDNDYINACLLYDTNPRNPVYIATITPTVKSVPDFWLMVWEQGCVVIVCLERTDELKRMDEIDQFELNDASVKYWPNEGSQVYGSFEVHLVSEHSWSDNYIIRSFYLKSIVTNETRTVTQFHYLTWKDENLMENSKPMLEFRRKVNRSFRGIMSPIVVHCCDGCGRTGAYILLDLVLNRITKGVKEIDIAASLEHLRDQRPNMIKTLEQYEFVLSSTAEEVDAMLQPST</sequence>
<keyword evidence="4 9" id="KW-1133">Transmembrane helix</keyword>
<organism evidence="13 14">
    <name type="scientific">Schistosoma rodhaini</name>
    <dbReference type="NCBI Taxonomy" id="6188"/>
    <lineage>
        <taxon>Eukaryota</taxon>
        <taxon>Metazoa</taxon>
        <taxon>Spiralia</taxon>
        <taxon>Lophotrochozoa</taxon>
        <taxon>Platyhelminthes</taxon>
        <taxon>Trematoda</taxon>
        <taxon>Digenea</taxon>
        <taxon>Strigeidida</taxon>
        <taxon>Schistosomatoidea</taxon>
        <taxon>Schistosomatidae</taxon>
        <taxon>Schistosoma</taxon>
    </lineage>
</organism>
<evidence type="ECO:0000256" key="6">
    <source>
        <dbReference type="ARBA" id="ARBA00023180"/>
    </source>
</evidence>
<dbReference type="PANTHER" id="PTHR46106:SF4">
    <property type="entry name" value="IA-2 PROTEIN TYROSINE PHOSPHATASE, ISOFORM C"/>
    <property type="match status" value="1"/>
</dbReference>
<feature type="compositionally biased region" description="Low complexity" evidence="8">
    <location>
        <begin position="513"/>
        <end position="530"/>
    </location>
</feature>
<dbReference type="InterPro" id="IPR029021">
    <property type="entry name" value="Prot-tyrosine_phosphatase-like"/>
</dbReference>
<keyword evidence="5 9" id="KW-0472">Membrane</keyword>
<dbReference type="GO" id="GO:0045202">
    <property type="term" value="C:synapse"/>
    <property type="evidence" value="ECO:0007669"/>
    <property type="project" value="TreeGrafter"/>
</dbReference>
<comment type="subcellular location">
    <subcellularLocation>
        <location evidence="1">Cytoplasmic vesicle membrane</location>
        <topology evidence="1">Single-pass type I membrane protein</topology>
    </subcellularLocation>
</comment>
<evidence type="ECO:0000256" key="8">
    <source>
        <dbReference type="SAM" id="MobiDB-lite"/>
    </source>
</evidence>
<evidence type="ECO:0000256" key="4">
    <source>
        <dbReference type="ARBA" id="ARBA00022989"/>
    </source>
</evidence>
<keyword evidence="3 10" id="KW-0732">Signal</keyword>
<dbReference type="FunFam" id="3.90.190.10:FF:000017">
    <property type="entry name" value="receptor-type tyrosine-protein phosphatase-like N isoform X2"/>
    <property type="match status" value="1"/>
</dbReference>